<dbReference type="GO" id="GO:0006979">
    <property type="term" value="P:response to oxidative stress"/>
    <property type="evidence" value="ECO:0007669"/>
    <property type="project" value="InterPro"/>
</dbReference>
<comment type="catalytic activity">
    <reaction evidence="5">
        <text>L-methionyl-[protein] + [thioredoxin]-disulfide + H2O = L-methionyl-(R)-S-oxide-[protein] + [thioredoxin]-dithiol</text>
        <dbReference type="Rhea" id="RHEA:24164"/>
        <dbReference type="Rhea" id="RHEA-COMP:10698"/>
        <dbReference type="Rhea" id="RHEA-COMP:10700"/>
        <dbReference type="Rhea" id="RHEA-COMP:12313"/>
        <dbReference type="Rhea" id="RHEA-COMP:12314"/>
        <dbReference type="ChEBI" id="CHEBI:15377"/>
        <dbReference type="ChEBI" id="CHEBI:16044"/>
        <dbReference type="ChEBI" id="CHEBI:29950"/>
        <dbReference type="ChEBI" id="CHEBI:45764"/>
        <dbReference type="ChEBI" id="CHEBI:50058"/>
        <dbReference type="EC" id="1.8.4.12"/>
    </reaction>
</comment>
<keyword evidence="3 5" id="KW-0862">Zinc</keyword>
<dbReference type="Pfam" id="PF01641">
    <property type="entry name" value="SelR"/>
    <property type="match status" value="1"/>
</dbReference>
<keyword evidence="6" id="KW-0812">Transmembrane</keyword>
<dbReference type="EC" id="1.8.4.12" evidence="5"/>
<evidence type="ECO:0000256" key="1">
    <source>
        <dbReference type="ARBA" id="ARBA00007174"/>
    </source>
</evidence>
<comment type="cofactor">
    <cofactor evidence="5">
        <name>Zn(2+)</name>
        <dbReference type="ChEBI" id="CHEBI:29105"/>
    </cofactor>
    <text evidence="5">Binds 1 zinc ion per subunit.</text>
</comment>
<keyword evidence="6" id="KW-0472">Membrane</keyword>
<comment type="similarity">
    <text evidence="1 5">Belongs to the MsrB Met sulfoxide reductase family.</text>
</comment>
<dbReference type="EMBL" id="HBFA01032316">
    <property type="protein sequence ID" value="CAD8683169.1"/>
    <property type="molecule type" value="Transcribed_RNA"/>
</dbReference>
<dbReference type="GO" id="GO:0033743">
    <property type="term" value="F:peptide-methionine (R)-S-oxide reductase activity"/>
    <property type="evidence" value="ECO:0007669"/>
    <property type="project" value="UniProtKB-EC"/>
</dbReference>
<evidence type="ECO:0000256" key="4">
    <source>
        <dbReference type="ARBA" id="ARBA00023002"/>
    </source>
</evidence>
<protein>
    <recommendedName>
        <fullName evidence="5">Peptide-methionine (R)-S-oxide reductase</fullName>
        <ecNumber evidence="5">1.8.4.12</ecNumber>
    </recommendedName>
</protein>
<feature type="transmembrane region" description="Helical" evidence="6">
    <location>
        <begin position="208"/>
        <end position="232"/>
    </location>
</feature>
<dbReference type="SUPFAM" id="SSF51316">
    <property type="entry name" value="Mss4-like"/>
    <property type="match status" value="1"/>
</dbReference>
<evidence type="ECO:0000256" key="3">
    <source>
        <dbReference type="ARBA" id="ARBA00022833"/>
    </source>
</evidence>
<evidence type="ECO:0000313" key="9">
    <source>
        <dbReference type="EMBL" id="CAD8683170.1"/>
    </source>
</evidence>
<dbReference type="NCBIfam" id="TIGR00357">
    <property type="entry name" value="peptide-methionine (R)-S-oxide reductase MsrB"/>
    <property type="match status" value="1"/>
</dbReference>
<dbReference type="PROSITE" id="PS51790">
    <property type="entry name" value="MSRB"/>
    <property type="match status" value="1"/>
</dbReference>
<dbReference type="GO" id="GO:0030091">
    <property type="term" value="P:protein repair"/>
    <property type="evidence" value="ECO:0007669"/>
    <property type="project" value="InterPro"/>
</dbReference>
<dbReference type="InterPro" id="IPR011057">
    <property type="entry name" value="Mss4-like_sf"/>
</dbReference>
<dbReference type="Gene3D" id="2.170.150.20">
    <property type="entry name" value="Peptide methionine sulfoxide reductase"/>
    <property type="match status" value="1"/>
</dbReference>
<evidence type="ECO:0000256" key="2">
    <source>
        <dbReference type="ARBA" id="ARBA00022723"/>
    </source>
</evidence>
<keyword evidence="2 5" id="KW-0479">Metal-binding</keyword>
<evidence type="ECO:0000256" key="5">
    <source>
        <dbReference type="RuleBase" id="RU365044"/>
    </source>
</evidence>
<comment type="function">
    <text evidence="5">Catalyzes the reduction of methionine sulfoxide (MetSO) to methionine in proteins. Plays a protective role against oxidative stress by restoring activity to proteins that have been inactivated by methionine oxidation. MSRB family specifically reduces the MetSO R-enantiomer.</text>
</comment>
<dbReference type="InterPro" id="IPR002579">
    <property type="entry name" value="Met_Sox_Rdtase_MsrB_dom"/>
</dbReference>
<evidence type="ECO:0000313" key="8">
    <source>
        <dbReference type="EMBL" id="CAD8683169.1"/>
    </source>
</evidence>
<evidence type="ECO:0000256" key="6">
    <source>
        <dbReference type="SAM" id="Phobius"/>
    </source>
</evidence>
<sequence length="233" mass="25574">MQTVMKCATPVISVPLRTSGIRAKVFFGSARRSFAIQSRPLSLRRSFTTRAEAVERVEKSESEWKSELSDMEYYVLRQKGTERPRTGEYDKFYPTTGYFKCAGCGNPLYSAESKFNSGCGWPAFDKCYVGSVKTEIDSTMGMRRIEIMCAKCDGHLGHVFEGERMTPTNERHCVNSVSTKFVEGEPPVPLDEDKVAPEMEGLASEGGIGALSGTAAAIASALLVWAVVKILLG</sequence>
<feature type="domain" description="MsrB" evidence="7">
    <location>
        <begin position="61"/>
        <end position="184"/>
    </location>
</feature>
<keyword evidence="6" id="KW-1133">Transmembrane helix</keyword>
<name>A0A6T7Y0U2_9CHLO</name>
<gene>
    <name evidence="8" type="ORF">POBO1169_LOCUS16257</name>
    <name evidence="9" type="ORF">POBO1169_LOCUS16258</name>
</gene>
<organism evidence="9">
    <name type="scientific">Pyramimonas obovata</name>
    <dbReference type="NCBI Taxonomy" id="1411642"/>
    <lineage>
        <taxon>Eukaryota</taxon>
        <taxon>Viridiplantae</taxon>
        <taxon>Chlorophyta</taxon>
        <taxon>Pyramimonadophyceae</taxon>
        <taxon>Pyramimonadales</taxon>
        <taxon>Pyramimonadaceae</taxon>
        <taxon>Pyramimonas</taxon>
        <taxon>Pyramimonas incertae sedis</taxon>
    </lineage>
</organism>
<keyword evidence="4 5" id="KW-0560">Oxidoreductase</keyword>
<dbReference type="PANTHER" id="PTHR46081">
    <property type="entry name" value="PEPTIDE METHIONINE SULFOXIDE REDUCTASE 2"/>
    <property type="match status" value="1"/>
</dbReference>
<accession>A0A6T7Y0U2</accession>
<evidence type="ECO:0000259" key="7">
    <source>
        <dbReference type="PROSITE" id="PS51790"/>
    </source>
</evidence>
<proteinExistence type="inferred from homology"/>
<dbReference type="EMBL" id="HBFA01032317">
    <property type="protein sequence ID" value="CAD8683170.1"/>
    <property type="molecule type" value="Transcribed_RNA"/>
</dbReference>
<dbReference type="AlphaFoldDB" id="A0A6T7Y0U2"/>
<dbReference type="InterPro" id="IPR028427">
    <property type="entry name" value="Met_Sox_Rdtase_MsrB"/>
</dbReference>
<dbReference type="PANTHER" id="PTHR46081:SF8">
    <property type="entry name" value="PEPTIDE METHIONINE SULFOXIDE REDUCTASE 2"/>
    <property type="match status" value="1"/>
</dbReference>
<dbReference type="GO" id="GO:0046872">
    <property type="term" value="F:metal ion binding"/>
    <property type="evidence" value="ECO:0007669"/>
    <property type="project" value="UniProtKB-KW"/>
</dbReference>
<reference evidence="9" key="1">
    <citation type="submission" date="2021-01" db="EMBL/GenBank/DDBJ databases">
        <authorList>
            <person name="Corre E."/>
            <person name="Pelletier E."/>
            <person name="Niang G."/>
            <person name="Scheremetjew M."/>
            <person name="Finn R."/>
            <person name="Kale V."/>
            <person name="Holt S."/>
            <person name="Cochrane G."/>
            <person name="Meng A."/>
            <person name="Brown T."/>
            <person name="Cohen L."/>
        </authorList>
    </citation>
    <scope>NUCLEOTIDE SEQUENCE</scope>
    <source>
        <strain evidence="9">CCMP722</strain>
    </source>
</reference>